<organism evidence="1 2">
    <name type="scientific">Psychrobacillus psychrotolerans</name>
    <dbReference type="NCBI Taxonomy" id="126156"/>
    <lineage>
        <taxon>Bacteria</taxon>
        <taxon>Bacillati</taxon>
        <taxon>Bacillota</taxon>
        <taxon>Bacilli</taxon>
        <taxon>Bacillales</taxon>
        <taxon>Bacillaceae</taxon>
        <taxon>Psychrobacillus</taxon>
    </lineage>
</organism>
<evidence type="ECO:0000313" key="1">
    <source>
        <dbReference type="EMBL" id="SFQ74666.1"/>
    </source>
</evidence>
<proteinExistence type="predicted"/>
<dbReference type="RefSeq" id="WP_093538424.1">
    <property type="nucleotide sequence ID" value="NZ_FOXU01000010.1"/>
</dbReference>
<dbReference type="EMBL" id="FOXU01000010">
    <property type="protein sequence ID" value="SFQ74666.1"/>
    <property type="molecule type" value="Genomic_DNA"/>
</dbReference>
<reference evidence="2" key="1">
    <citation type="submission" date="2016-10" db="EMBL/GenBank/DDBJ databases">
        <authorList>
            <person name="Varghese N."/>
            <person name="Submissions S."/>
        </authorList>
    </citation>
    <scope>NUCLEOTIDE SEQUENCE [LARGE SCALE GENOMIC DNA]</scope>
    <source>
        <strain evidence="2">DSM 11706</strain>
    </source>
</reference>
<dbReference type="OrthoDB" id="2381602at2"/>
<protein>
    <submittedName>
        <fullName evidence="1">Stage III sporulation protein AG</fullName>
    </submittedName>
</protein>
<keyword evidence="2" id="KW-1185">Reference proteome</keyword>
<gene>
    <name evidence="1" type="ORF">SAMN05421670_0070</name>
</gene>
<accession>A0A1I6B162</accession>
<sequence>MKRRVNQISLKQKPTFRFVVICIAVLFISLLFSDLLTRDEGKVVKPEETVNQTTENLTSILEKINGVGKVAVYFHYEESSEKNAESDLSFFQWTSETKKDKENLIGILVVAEGANDKRIQNSLIKTLSSVLQISPHRIVIEEMELEDKKYE</sequence>
<name>A0A1I6B162_9BACI</name>
<dbReference type="Proteomes" id="UP000198734">
    <property type="component" value="Unassembled WGS sequence"/>
</dbReference>
<evidence type="ECO:0000313" key="2">
    <source>
        <dbReference type="Proteomes" id="UP000198734"/>
    </source>
</evidence>
<dbReference type="AlphaFoldDB" id="A0A1I6B162"/>
<dbReference type="STRING" id="126156.SAMN05421670_0070"/>